<dbReference type="EMBL" id="LAZR01022520">
    <property type="protein sequence ID" value="KKL81589.1"/>
    <property type="molecule type" value="Genomic_DNA"/>
</dbReference>
<comment type="caution">
    <text evidence="1">The sequence shown here is derived from an EMBL/GenBank/DDBJ whole genome shotgun (WGS) entry which is preliminary data.</text>
</comment>
<organism evidence="1">
    <name type="scientific">marine sediment metagenome</name>
    <dbReference type="NCBI Taxonomy" id="412755"/>
    <lineage>
        <taxon>unclassified sequences</taxon>
        <taxon>metagenomes</taxon>
        <taxon>ecological metagenomes</taxon>
    </lineage>
</organism>
<name>A0A0F9F578_9ZZZZ</name>
<accession>A0A0F9F578</accession>
<reference evidence="1" key="1">
    <citation type="journal article" date="2015" name="Nature">
        <title>Complex archaea that bridge the gap between prokaryotes and eukaryotes.</title>
        <authorList>
            <person name="Spang A."/>
            <person name="Saw J.H."/>
            <person name="Jorgensen S.L."/>
            <person name="Zaremba-Niedzwiedzka K."/>
            <person name="Martijn J."/>
            <person name="Lind A.E."/>
            <person name="van Eijk R."/>
            <person name="Schleper C."/>
            <person name="Guy L."/>
            <person name="Ettema T.J."/>
        </authorList>
    </citation>
    <scope>NUCLEOTIDE SEQUENCE</scope>
</reference>
<evidence type="ECO:0000313" key="1">
    <source>
        <dbReference type="EMBL" id="KKL81589.1"/>
    </source>
</evidence>
<evidence type="ECO:0008006" key="2">
    <source>
        <dbReference type="Google" id="ProtNLM"/>
    </source>
</evidence>
<dbReference type="AlphaFoldDB" id="A0A0F9F578"/>
<gene>
    <name evidence="1" type="ORF">LCGC14_1993260</name>
</gene>
<proteinExistence type="predicted"/>
<protein>
    <recommendedName>
        <fullName evidence="2">PepSY domain-containing protein</fullName>
    </recommendedName>
</protein>
<sequence>MTDTNGLLWWARVWIDENGLQRTVICNCETGEVTDEWHPVEED</sequence>